<keyword evidence="2" id="KW-1185">Reference proteome</keyword>
<sequence>MSLDPEHLLNEGIYSLGMRATNDKSLVSNDSATTPLIVDRTSPGAALLAPAMLANVSFGEFLNAKIPSYAGMETGDLIQTVCNGTLGPIHRVLPENLTSTPVEISFTQEFLEGLFSDRVNITYHVTDRAGNRSILAQSVELTLQR</sequence>
<protein>
    <submittedName>
        <fullName evidence="1">Uncharacterized protein</fullName>
    </submittedName>
</protein>
<dbReference type="Proteomes" id="UP001320513">
    <property type="component" value="Unassembled WGS sequence"/>
</dbReference>
<accession>A0ABS9ZH66</accession>
<gene>
    <name evidence="1" type="ORF">AUC61_10405</name>
</gene>
<dbReference type="EMBL" id="LOHG01000005">
    <property type="protein sequence ID" value="MCI8209944.1"/>
    <property type="molecule type" value="Genomic_DNA"/>
</dbReference>
<organism evidence="1 2">
    <name type="scientific">Pseudomonas maioricensis</name>
    <dbReference type="NCBI Taxonomy" id="1766623"/>
    <lineage>
        <taxon>Bacteria</taxon>
        <taxon>Pseudomonadati</taxon>
        <taxon>Pseudomonadota</taxon>
        <taxon>Gammaproteobacteria</taxon>
        <taxon>Pseudomonadales</taxon>
        <taxon>Pseudomonadaceae</taxon>
        <taxon>Pseudomonas</taxon>
    </lineage>
</organism>
<comment type="caution">
    <text evidence="1">The sequence shown here is derived from an EMBL/GenBank/DDBJ whole genome shotgun (WGS) entry which is preliminary data.</text>
</comment>
<name>A0ABS9ZH66_9PSED</name>
<evidence type="ECO:0000313" key="1">
    <source>
        <dbReference type="EMBL" id="MCI8209944.1"/>
    </source>
</evidence>
<proteinExistence type="predicted"/>
<reference evidence="1 2" key="1">
    <citation type="submission" date="2015-12" db="EMBL/GenBank/DDBJ databases">
        <title>Phylogenomics in the description of a new species in the Pseudomonas syringae group.</title>
        <authorList>
            <person name="Busquets A."/>
            <person name="Gomila M."/>
            <person name="Beiki F."/>
            <person name="Rahimian H."/>
            <person name="Mulet M."/>
            <person name="Sanchez D."/>
            <person name="Garcia-Valdes E."/>
            <person name="Lalucat J."/>
        </authorList>
    </citation>
    <scope>NUCLEOTIDE SEQUENCE [LARGE SCALE GENOMIC DNA]</scope>
    <source>
        <strain evidence="1 2">S25</strain>
    </source>
</reference>
<evidence type="ECO:0000313" key="2">
    <source>
        <dbReference type="Proteomes" id="UP001320513"/>
    </source>
</evidence>